<evidence type="ECO:0000313" key="1">
    <source>
        <dbReference type="EMBL" id="OHV96228.1"/>
    </source>
</evidence>
<dbReference type="AlphaFoldDB" id="A0A1S1U7T8"/>
<reference evidence="1 2" key="1">
    <citation type="submission" date="2015-06" db="EMBL/GenBank/DDBJ databases">
        <title>Draft genome sequencing of a biphenyl-degrading bacterium, Janthinobacterium lividum MEG1.</title>
        <authorList>
            <person name="Shimodaira J."/>
            <person name="Hatta T."/>
        </authorList>
    </citation>
    <scope>NUCLEOTIDE SEQUENCE [LARGE SCALE GENOMIC DNA]</scope>
    <source>
        <strain evidence="1 2">MEG1</strain>
    </source>
</reference>
<accession>A0A1S1U7T8</accession>
<gene>
    <name evidence="1" type="ORF">AKG95_15660</name>
</gene>
<dbReference type="Proteomes" id="UP000179840">
    <property type="component" value="Unassembled WGS sequence"/>
</dbReference>
<protein>
    <submittedName>
        <fullName evidence="1">Uncharacterized protein</fullName>
    </submittedName>
</protein>
<sequence>MSKNTGGPAFPVHDPFAAHQPGTVDLAQRLAEGMTLRDYFAAKSLPAAYNWALEYPEEDHWTLTASEAYNMADAMLAERAK</sequence>
<proteinExistence type="predicted"/>
<evidence type="ECO:0000313" key="2">
    <source>
        <dbReference type="Proteomes" id="UP000179840"/>
    </source>
</evidence>
<comment type="caution">
    <text evidence="1">The sequence shown here is derived from an EMBL/GenBank/DDBJ whole genome shotgun (WGS) entry which is preliminary data.</text>
</comment>
<name>A0A1S1U7T8_9BURK</name>
<dbReference type="EMBL" id="LFKP01000008">
    <property type="protein sequence ID" value="OHV96228.1"/>
    <property type="molecule type" value="Genomic_DNA"/>
</dbReference>
<organism evidence="1 2">
    <name type="scientific">Janthinobacterium lividum</name>
    <dbReference type="NCBI Taxonomy" id="29581"/>
    <lineage>
        <taxon>Bacteria</taxon>
        <taxon>Pseudomonadati</taxon>
        <taxon>Pseudomonadota</taxon>
        <taxon>Betaproteobacteria</taxon>
        <taxon>Burkholderiales</taxon>
        <taxon>Oxalobacteraceae</taxon>
        <taxon>Janthinobacterium</taxon>
    </lineage>
</organism>
<dbReference type="RefSeq" id="WP_071077724.1">
    <property type="nucleotide sequence ID" value="NZ_LFKP01000008.1"/>
</dbReference>